<feature type="transmembrane region" description="Helical" evidence="1">
    <location>
        <begin position="34"/>
        <end position="55"/>
    </location>
</feature>
<evidence type="ECO:0000313" key="3">
    <source>
        <dbReference type="Proteomes" id="UP001601948"/>
    </source>
</evidence>
<protein>
    <submittedName>
        <fullName evidence="2">Uncharacterized protein</fullName>
    </submittedName>
</protein>
<evidence type="ECO:0000256" key="1">
    <source>
        <dbReference type="SAM" id="Phobius"/>
    </source>
</evidence>
<sequence length="199" mass="22690">MPKLIIGVVATIITLTSGLRLVFSLKDPDQPFSMVQILLLMMFTIPGLIAMYFEIEDYRKSRPKRYSSDRDVRDHMYRLIDRGGSVSVLTRDLSWVDDSKMSDMLRHKAQRDELTLVMPRPIPVSEELKAAGARVIYYGDHYTIKSRFTICNLDRVDSTVSIGWSSGEKHVIEKYEQQGGHPAFALAQDLVGVLRLARK</sequence>
<dbReference type="EMBL" id="JBIAPI010000007">
    <property type="protein sequence ID" value="MFF3226418.1"/>
    <property type="molecule type" value="Genomic_DNA"/>
</dbReference>
<evidence type="ECO:0000313" key="2">
    <source>
        <dbReference type="EMBL" id="MFF3226418.1"/>
    </source>
</evidence>
<organism evidence="2 3">
    <name type="scientific">Nocardia suismassiliense</name>
    <dbReference type="NCBI Taxonomy" id="2077092"/>
    <lineage>
        <taxon>Bacteria</taxon>
        <taxon>Bacillati</taxon>
        <taxon>Actinomycetota</taxon>
        <taxon>Actinomycetes</taxon>
        <taxon>Mycobacteriales</taxon>
        <taxon>Nocardiaceae</taxon>
        <taxon>Nocardia</taxon>
    </lineage>
</organism>
<accession>A0ABW6QYR9</accession>
<name>A0ABW6QYR9_9NOCA</name>
<reference evidence="2 3" key="1">
    <citation type="submission" date="2024-10" db="EMBL/GenBank/DDBJ databases">
        <title>The Natural Products Discovery Center: Release of the First 8490 Sequenced Strains for Exploring Actinobacteria Biosynthetic Diversity.</title>
        <authorList>
            <person name="Kalkreuter E."/>
            <person name="Kautsar S.A."/>
            <person name="Yang D."/>
            <person name="Bader C.D."/>
            <person name="Teijaro C.N."/>
            <person name="Fluegel L."/>
            <person name="Davis C.M."/>
            <person name="Simpson J.R."/>
            <person name="Lauterbach L."/>
            <person name="Steele A.D."/>
            <person name="Gui C."/>
            <person name="Meng S."/>
            <person name="Li G."/>
            <person name="Viehrig K."/>
            <person name="Ye F."/>
            <person name="Su P."/>
            <person name="Kiefer A.F."/>
            <person name="Nichols A."/>
            <person name="Cepeda A.J."/>
            <person name="Yan W."/>
            <person name="Fan B."/>
            <person name="Jiang Y."/>
            <person name="Adhikari A."/>
            <person name="Zheng C.-J."/>
            <person name="Schuster L."/>
            <person name="Cowan T.M."/>
            <person name="Smanski M.J."/>
            <person name="Chevrette M.G."/>
            <person name="De Carvalho L.P.S."/>
            <person name="Shen B."/>
        </authorList>
    </citation>
    <scope>NUCLEOTIDE SEQUENCE [LARGE SCALE GENOMIC DNA]</scope>
    <source>
        <strain evidence="2 3">NPDC003040</strain>
    </source>
</reference>
<dbReference type="Proteomes" id="UP001601948">
    <property type="component" value="Unassembled WGS sequence"/>
</dbReference>
<keyword evidence="3" id="KW-1185">Reference proteome</keyword>
<keyword evidence="1" id="KW-0472">Membrane</keyword>
<keyword evidence="1" id="KW-0812">Transmembrane</keyword>
<comment type="caution">
    <text evidence="2">The sequence shown here is derived from an EMBL/GenBank/DDBJ whole genome shotgun (WGS) entry which is preliminary data.</text>
</comment>
<gene>
    <name evidence="2" type="ORF">ACFYV7_26720</name>
</gene>
<dbReference type="RefSeq" id="WP_387721603.1">
    <property type="nucleotide sequence ID" value="NZ_JBIAPI010000007.1"/>
</dbReference>
<proteinExistence type="predicted"/>
<keyword evidence="1" id="KW-1133">Transmembrane helix</keyword>